<sequence length="85" mass="10076">MYTNRLTQKGQVTIPQEIRNFLGIKPRQFVTFIKYKNQVIITPKKNISSLMGSLKTRKKYSDEKADKSIMEYIKKEYAKEISSRR</sequence>
<evidence type="ECO:0000259" key="2">
    <source>
        <dbReference type="PROSITE" id="PS51740"/>
    </source>
</evidence>
<dbReference type="InterPro" id="IPR037914">
    <property type="entry name" value="SpoVT-AbrB_sf"/>
</dbReference>
<dbReference type="Gene3D" id="2.10.260.10">
    <property type="match status" value="1"/>
</dbReference>
<reference evidence="3 4" key="1">
    <citation type="journal article" date="2016" name="Nat. Commun.">
        <title>Thousands of microbial genomes shed light on interconnected biogeochemical processes in an aquifer system.</title>
        <authorList>
            <person name="Anantharaman K."/>
            <person name="Brown C.T."/>
            <person name="Hug L.A."/>
            <person name="Sharon I."/>
            <person name="Castelle C.J."/>
            <person name="Probst A.J."/>
            <person name="Thomas B.C."/>
            <person name="Singh A."/>
            <person name="Wilkins M.J."/>
            <person name="Karaoz U."/>
            <person name="Brodie E.L."/>
            <person name="Williams K.H."/>
            <person name="Hubbard S.S."/>
            <person name="Banfield J.F."/>
        </authorList>
    </citation>
    <scope>NUCLEOTIDE SEQUENCE [LARGE SCALE GENOMIC DNA]</scope>
</reference>
<dbReference type="AlphaFoldDB" id="A0A1F7I617"/>
<evidence type="ECO:0000256" key="1">
    <source>
        <dbReference type="PROSITE-ProRule" id="PRU01076"/>
    </source>
</evidence>
<comment type="caution">
    <text evidence="3">The sequence shown here is derived from an EMBL/GenBank/DDBJ whole genome shotgun (WGS) entry which is preliminary data.</text>
</comment>
<dbReference type="InterPro" id="IPR007159">
    <property type="entry name" value="SpoVT-AbrB_dom"/>
</dbReference>
<keyword evidence="1" id="KW-0238">DNA-binding</keyword>
<dbReference type="SUPFAM" id="SSF89447">
    <property type="entry name" value="AbrB/MazE/MraZ-like"/>
    <property type="match status" value="1"/>
</dbReference>
<protein>
    <recommendedName>
        <fullName evidence="2">SpoVT-AbrB domain-containing protein</fullName>
    </recommendedName>
</protein>
<dbReference type="NCBIfam" id="TIGR01439">
    <property type="entry name" value="lp_hng_hel_AbrB"/>
    <property type="match status" value="1"/>
</dbReference>
<accession>A0A1F7I617</accession>
<name>A0A1F7I617_9BACT</name>
<gene>
    <name evidence="3" type="ORF">A3F03_04065</name>
</gene>
<organism evidence="3 4">
    <name type="scientific">Candidatus Roizmanbacteria bacterium RIFCSPHIGHO2_12_FULL_41_11</name>
    <dbReference type="NCBI Taxonomy" id="1802052"/>
    <lineage>
        <taxon>Bacteria</taxon>
        <taxon>Candidatus Roizmaniibacteriota</taxon>
    </lineage>
</organism>
<dbReference type="Pfam" id="PF04014">
    <property type="entry name" value="MazE_antitoxin"/>
    <property type="match status" value="1"/>
</dbReference>
<evidence type="ECO:0000313" key="3">
    <source>
        <dbReference type="EMBL" id="OGK38775.1"/>
    </source>
</evidence>
<dbReference type="GO" id="GO:0003677">
    <property type="term" value="F:DNA binding"/>
    <property type="evidence" value="ECO:0007669"/>
    <property type="project" value="UniProtKB-UniRule"/>
</dbReference>
<dbReference type="SMART" id="SM00966">
    <property type="entry name" value="SpoVT_AbrB"/>
    <property type="match status" value="1"/>
</dbReference>
<feature type="domain" description="SpoVT-AbrB" evidence="2">
    <location>
        <begin position="1"/>
        <end position="46"/>
    </location>
</feature>
<dbReference type="Proteomes" id="UP000176803">
    <property type="component" value="Unassembled WGS sequence"/>
</dbReference>
<dbReference type="PROSITE" id="PS51740">
    <property type="entry name" value="SPOVT_ABRB"/>
    <property type="match status" value="1"/>
</dbReference>
<evidence type="ECO:0000313" key="4">
    <source>
        <dbReference type="Proteomes" id="UP000176803"/>
    </source>
</evidence>
<dbReference type="EMBL" id="MGAC01000002">
    <property type="protein sequence ID" value="OGK38775.1"/>
    <property type="molecule type" value="Genomic_DNA"/>
</dbReference>
<proteinExistence type="predicted"/>